<evidence type="ECO:0000256" key="2">
    <source>
        <dbReference type="ARBA" id="ARBA00022475"/>
    </source>
</evidence>
<evidence type="ECO:0000256" key="6">
    <source>
        <dbReference type="SAM" id="Phobius"/>
    </source>
</evidence>
<evidence type="ECO:0000256" key="3">
    <source>
        <dbReference type="ARBA" id="ARBA00022692"/>
    </source>
</evidence>
<feature type="transmembrane region" description="Helical" evidence="6">
    <location>
        <begin position="350"/>
        <end position="371"/>
    </location>
</feature>
<name>A0A1F4ZPW9_9BACT</name>
<dbReference type="PANTHER" id="PTHR30619">
    <property type="entry name" value="DNA INTERNALIZATION/COMPETENCE PROTEIN COMEC/REC2"/>
    <property type="match status" value="1"/>
</dbReference>
<keyword evidence="4 6" id="KW-1133">Transmembrane helix</keyword>
<accession>A0A1F4ZPW9</accession>
<dbReference type="Pfam" id="PF03772">
    <property type="entry name" value="Competence"/>
    <property type="match status" value="1"/>
</dbReference>
<dbReference type="Proteomes" id="UP000176424">
    <property type="component" value="Unassembled WGS sequence"/>
</dbReference>
<organism evidence="8 9">
    <name type="scientific">Candidatus Amesbacteria bacterium RIFOXYB1_FULL_44_23</name>
    <dbReference type="NCBI Taxonomy" id="1797263"/>
    <lineage>
        <taxon>Bacteria</taxon>
        <taxon>Candidatus Amesiibacteriota</taxon>
    </lineage>
</organism>
<gene>
    <name evidence="8" type="ORF">A2397_00630</name>
</gene>
<dbReference type="GO" id="GO:0005886">
    <property type="term" value="C:plasma membrane"/>
    <property type="evidence" value="ECO:0007669"/>
    <property type="project" value="UniProtKB-SubCell"/>
</dbReference>
<feature type="transmembrane region" description="Helical" evidence="6">
    <location>
        <begin position="254"/>
        <end position="276"/>
    </location>
</feature>
<sequence>MRFLILGLVGLMVIIRVAGHSLISERIEVGDEVKLNTVVWEVRSGGWVKMLGMWWKLETGESVTAGDRIKAVGNIKAKLIRNSQVEIVSQHRSLIIVPGVGRWFSGLNEARMLIDKKISRWFVGDVGALISGILLGGSGQLSVEMAEAFRKTGLMHVVAASGYNVVVVAGWVMSWWQRWLNRRLAIWFGILSICLYALLAGMSTPVIRAAIMASISLAGLYWGRKSDGGWLLIWTGLIMLLVRPDWWYDVGWQLSVAATAGLIMFTGQPEIITISLERQHRGIAEEWLGNLQTTLAAQLLTAPLILHYFGQMGVWSPAVNMLALWTIPLLMEMGAVVLVGGLIWDPIGQLGAMVMWPLASYVLLIVTWGAGWPGSGWQVGNLGWGWVGVYYALVGTSWWLLMKKKKQ</sequence>
<keyword evidence="3 6" id="KW-0812">Transmembrane</keyword>
<keyword evidence="2" id="KW-1003">Cell membrane</keyword>
<feature type="transmembrane region" description="Helical" evidence="6">
    <location>
        <begin position="288"/>
        <end position="310"/>
    </location>
</feature>
<evidence type="ECO:0000256" key="1">
    <source>
        <dbReference type="ARBA" id="ARBA00004651"/>
    </source>
</evidence>
<feature type="transmembrane region" description="Helical" evidence="6">
    <location>
        <begin position="383"/>
        <end position="401"/>
    </location>
</feature>
<dbReference type="InterPro" id="IPR004477">
    <property type="entry name" value="ComEC_N"/>
</dbReference>
<feature type="transmembrane region" description="Helical" evidence="6">
    <location>
        <begin position="230"/>
        <end position="248"/>
    </location>
</feature>
<evidence type="ECO:0000313" key="9">
    <source>
        <dbReference type="Proteomes" id="UP000176424"/>
    </source>
</evidence>
<protein>
    <recommendedName>
        <fullName evidence="7">ComEC/Rec2-related protein domain-containing protein</fullName>
    </recommendedName>
</protein>
<dbReference type="PANTHER" id="PTHR30619:SF7">
    <property type="entry name" value="BETA-LACTAMASE DOMAIN PROTEIN"/>
    <property type="match status" value="1"/>
</dbReference>
<dbReference type="AlphaFoldDB" id="A0A1F4ZPW9"/>
<dbReference type="InterPro" id="IPR052159">
    <property type="entry name" value="Competence_DNA_uptake"/>
</dbReference>
<feature type="transmembrane region" description="Helical" evidence="6">
    <location>
        <begin position="206"/>
        <end position="223"/>
    </location>
</feature>
<keyword evidence="5 6" id="KW-0472">Membrane</keyword>
<reference evidence="8 9" key="1">
    <citation type="journal article" date="2016" name="Nat. Commun.">
        <title>Thousands of microbial genomes shed light on interconnected biogeochemical processes in an aquifer system.</title>
        <authorList>
            <person name="Anantharaman K."/>
            <person name="Brown C.T."/>
            <person name="Hug L.A."/>
            <person name="Sharon I."/>
            <person name="Castelle C.J."/>
            <person name="Probst A.J."/>
            <person name="Thomas B.C."/>
            <person name="Singh A."/>
            <person name="Wilkins M.J."/>
            <person name="Karaoz U."/>
            <person name="Brodie E.L."/>
            <person name="Williams K.H."/>
            <person name="Hubbard S.S."/>
            <person name="Banfield J.F."/>
        </authorList>
    </citation>
    <scope>NUCLEOTIDE SEQUENCE [LARGE SCALE GENOMIC DNA]</scope>
</reference>
<evidence type="ECO:0000313" key="8">
    <source>
        <dbReference type="EMBL" id="OGD08432.1"/>
    </source>
</evidence>
<dbReference type="NCBIfam" id="TIGR00360">
    <property type="entry name" value="ComEC_N-term"/>
    <property type="match status" value="1"/>
</dbReference>
<dbReference type="EMBL" id="MEXR01000057">
    <property type="protein sequence ID" value="OGD08432.1"/>
    <property type="molecule type" value="Genomic_DNA"/>
</dbReference>
<evidence type="ECO:0000256" key="4">
    <source>
        <dbReference type="ARBA" id="ARBA00022989"/>
    </source>
</evidence>
<feature type="transmembrane region" description="Helical" evidence="6">
    <location>
        <begin position="322"/>
        <end position="343"/>
    </location>
</feature>
<evidence type="ECO:0000259" key="7">
    <source>
        <dbReference type="Pfam" id="PF03772"/>
    </source>
</evidence>
<feature type="domain" description="ComEC/Rec2-related protein" evidence="7">
    <location>
        <begin position="134"/>
        <end position="403"/>
    </location>
</feature>
<dbReference type="STRING" id="1797263.A2397_00630"/>
<feature type="transmembrane region" description="Helical" evidence="6">
    <location>
        <begin position="153"/>
        <end position="172"/>
    </location>
</feature>
<comment type="subcellular location">
    <subcellularLocation>
        <location evidence="1">Cell membrane</location>
        <topology evidence="1">Multi-pass membrane protein</topology>
    </subcellularLocation>
</comment>
<evidence type="ECO:0000256" key="5">
    <source>
        <dbReference type="ARBA" id="ARBA00023136"/>
    </source>
</evidence>
<proteinExistence type="predicted"/>
<comment type="caution">
    <text evidence="8">The sequence shown here is derived from an EMBL/GenBank/DDBJ whole genome shotgun (WGS) entry which is preliminary data.</text>
</comment>
<feature type="transmembrane region" description="Helical" evidence="6">
    <location>
        <begin position="184"/>
        <end position="200"/>
    </location>
</feature>